<dbReference type="Proteomes" id="UP000692954">
    <property type="component" value="Unassembled WGS sequence"/>
</dbReference>
<dbReference type="EMBL" id="CAJJDN010000017">
    <property type="protein sequence ID" value="CAD8062926.1"/>
    <property type="molecule type" value="Genomic_DNA"/>
</dbReference>
<name>A0A8S1LDW8_9CILI</name>
<comment type="caution">
    <text evidence="1">The sequence shown here is derived from an EMBL/GenBank/DDBJ whole genome shotgun (WGS) entry which is preliminary data.</text>
</comment>
<evidence type="ECO:0000313" key="2">
    <source>
        <dbReference type="Proteomes" id="UP000692954"/>
    </source>
</evidence>
<evidence type="ECO:0000313" key="1">
    <source>
        <dbReference type="EMBL" id="CAD8062926.1"/>
    </source>
</evidence>
<keyword evidence="2" id="KW-1185">Reference proteome</keyword>
<dbReference type="AlphaFoldDB" id="A0A8S1LDW8"/>
<proteinExistence type="predicted"/>
<reference evidence="1" key="1">
    <citation type="submission" date="2021-01" db="EMBL/GenBank/DDBJ databases">
        <authorList>
            <consortium name="Genoscope - CEA"/>
            <person name="William W."/>
        </authorList>
    </citation>
    <scope>NUCLEOTIDE SEQUENCE</scope>
</reference>
<protein>
    <recommendedName>
        <fullName evidence="3">EF-hand domain-containing protein</fullName>
    </recommendedName>
</protein>
<evidence type="ECO:0008006" key="3">
    <source>
        <dbReference type="Google" id="ProtNLM"/>
    </source>
</evidence>
<sequence length="220" mass="26898">MLLKLQKEKNLKQKNQKILTQLYKKKLSEKTLQQNEFCQTKKLKQINFGCRQQKDLLEYRKQMFFLIKIQVKVNRYLLDLRVINQHVVIVKNILQIYSVNFAEILNIRQSSVDNNHKKISQLFSVQNYKTIDRIFNYSIKLIELQDIILLEYYIYIFYSKQLQQFLNESRLRYPHHETIFLRNAYDKEKDGRLSLQEFQICDFQFVNNKQILIMKDRFLL</sequence>
<gene>
    <name evidence="1" type="ORF">PSON_ATCC_30995.1.T0170149</name>
</gene>
<accession>A0A8S1LDW8</accession>
<organism evidence="1 2">
    <name type="scientific">Paramecium sonneborni</name>
    <dbReference type="NCBI Taxonomy" id="65129"/>
    <lineage>
        <taxon>Eukaryota</taxon>
        <taxon>Sar</taxon>
        <taxon>Alveolata</taxon>
        <taxon>Ciliophora</taxon>
        <taxon>Intramacronucleata</taxon>
        <taxon>Oligohymenophorea</taxon>
        <taxon>Peniculida</taxon>
        <taxon>Parameciidae</taxon>
        <taxon>Paramecium</taxon>
    </lineage>
</organism>